<reference evidence="3" key="1">
    <citation type="submission" date="2016-11" db="EMBL/GenBank/DDBJ databases">
        <authorList>
            <person name="Varghese N."/>
            <person name="Submissions S."/>
        </authorList>
    </citation>
    <scope>NUCLEOTIDE SEQUENCE [LARGE SCALE GENOMIC DNA]</scope>
    <source>
        <strain evidence="3">DSM 27623</strain>
    </source>
</reference>
<dbReference type="RefSeq" id="WP_074235132.1">
    <property type="nucleotide sequence ID" value="NZ_FSRK01000001.1"/>
</dbReference>
<dbReference type="PANTHER" id="PTHR11803:SF58">
    <property type="entry name" value="PROTEIN HMF1-RELATED"/>
    <property type="match status" value="1"/>
</dbReference>
<gene>
    <name evidence="2" type="ORF">SAMN05444409_2025</name>
</gene>
<dbReference type="InterPro" id="IPR006175">
    <property type="entry name" value="YjgF/YER057c/UK114"/>
</dbReference>
<accession>A0A1N6GSF8</accession>
<organism evidence="2 3">
    <name type="scientific">Epilithonimonas zeae</name>
    <dbReference type="NCBI Taxonomy" id="1416779"/>
    <lineage>
        <taxon>Bacteria</taxon>
        <taxon>Pseudomonadati</taxon>
        <taxon>Bacteroidota</taxon>
        <taxon>Flavobacteriia</taxon>
        <taxon>Flavobacteriales</taxon>
        <taxon>Weeksellaceae</taxon>
        <taxon>Chryseobacterium group</taxon>
        <taxon>Epilithonimonas</taxon>
    </lineage>
</organism>
<proteinExistence type="inferred from homology"/>
<dbReference type="STRING" id="1416779.SAMN05444409_2025"/>
<evidence type="ECO:0000313" key="2">
    <source>
        <dbReference type="EMBL" id="SIO10494.1"/>
    </source>
</evidence>
<dbReference type="Proteomes" id="UP000185207">
    <property type="component" value="Unassembled WGS sequence"/>
</dbReference>
<dbReference type="PANTHER" id="PTHR11803">
    <property type="entry name" value="2-IMINOBUTANOATE/2-IMINOPROPANOATE DEAMINASE RIDA"/>
    <property type="match status" value="1"/>
</dbReference>
<dbReference type="Gene3D" id="3.30.1330.40">
    <property type="entry name" value="RutC-like"/>
    <property type="match status" value="1"/>
</dbReference>
<evidence type="ECO:0000313" key="3">
    <source>
        <dbReference type="Proteomes" id="UP000185207"/>
    </source>
</evidence>
<dbReference type="GO" id="GO:0019239">
    <property type="term" value="F:deaminase activity"/>
    <property type="evidence" value="ECO:0007669"/>
    <property type="project" value="TreeGrafter"/>
</dbReference>
<protein>
    <submittedName>
        <fullName evidence="2">Enamine deaminase RidA, house cleaning of reactive enamine intermediates, YjgF/YER057c/UK114 family</fullName>
    </submittedName>
</protein>
<name>A0A1N6GSF8_9FLAO</name>
<dbReference type="GO" id="GO:0005829">
    <property type="term" value="C:cytosol"/>
    <property type="evidence" value="ECO:0007669"/>
    <property type="project" value="TreeGrafter"/>
</dbReference>
<comment type="similarity">
    <text evidence="1">Belongs to the RutC family.</text>
</comment>
<evidence type="ECO:0000256" key="1">
    <source>
        <dbReference type="ARBA" id="ARBA00010552"/>
    </source>
</evidence>
<dbReference type="EMBL" id="FSRK01000001">
    <property type="protein sequence ID" value="SIO10494.1"/>
    <property type="molecule type" value="Genomic_DNA"/>
</dbReference>
<dbReference type="OrthoDB" id="9799840at2"/>
<dbReference type="InterPro" id="IPR035959">
    <property type="entry name" value="RutC-like_sf"/>
</dbReference>
<sequence>MRQLLIFSSFLIFTNSFSQKTNIQKEKWHWNNKTQDSTAGYAQAIKIDNIIYISGVVTNNITPEGITSVYNNLKTALSNYGATFDNVVKENLYTTDIEAMKKHNDVRKKFYNNDFPAATWVQVQRLYMPESKLEVELIAHLPKQ</sequence>
<dbReference type="SUPFAM" id="SSF55298">
    <property type="entry name" value="YjgF-like"/>
    <property type="match status" value="1"/>
</dbReference>
<dbReference type="CDD" id="cd00448">
    <property type="entry name" value="YjgF_YER057c_UK114_family"/>
    <property type="match status" value="1"/>
</dbReference>
<keyword evidence="3" id="KW-1185">Reference proteome</keyword>
<dbReference type="Pfam" id="PF01042">
    <property type="entry name" value="Ribonuc_L-PSP"/>
    <property type="match status" value="1"/>
</dbReference>
<dbReference type="AlphaFoldDB" id="A0A1N6GSF8"/>